<evidence type="ECO:0000313" key="1">
    <source>
        <dbReference type="EMBL" id="KAH0748031.1"/>
    </source>
</evidence>
<name>A0ABQ7UEF8_SOLTU</name>
<evidence type="ECO:0000313" key="2">
    <source>
        <dbReference type="Proteomes" id="UP000826656"/>
    </source>
</evidence>
<sequence length="65" mass="7562">MQYQHDSQLVIDPFSNYQSQLHSFSSHQSYHFFSIWFPRFKTLAYSAKDSIFSAVLAAMFAAATY</sequence>
<proteinExistence type="predicted"/>
<dbReference type="EMBL" id="JAIVGD010000019">
    <property type="protein sequence ID" value="KAH0748031.1"/>
    <property type="molecule type" value="Genomic_DNA"/>
</dbReference>
<keyword evidence="2" id="KW-1185">Reference proteome</keyword>
<protein>
    <submittedName>
        <fullName evidence="1">Uncharacterized protein</fullName>
    </submittedName>
</protein>
<reference evidence="1 2" key="1">
    <citation type="journal article" date="2021" name="bioRxiv">
        <title>Chromosome-scale and haplotype-resolved genome assembly of a tetraploid potato cultivar.</title>
        <authorList>
            <person name="Sun H."/>
            <person name="Jiao W.-B."/>
            <person name="Krause K."/>
            <person name="Campoy J.A."/>
            <person name="Goel M."/>
            <person name="Folz-Donahue K."/>
            <person name="Kukat C."/>
            <person name="Huettel B."/>
            <person name="Schneeberger K."/>
        </authorList>
    </citation>
    <scope>NUCLEOTIDE SEQUENCE [LARGE SCALE GENOMIC DNA]</scope>
    <source>
        <strain evidence="1">SolTubOtavaFocal</strain>
        <tissue evidence="1">Leaves</tissue>
    </source>
</reference>
<organism evidence="1 2">
    <name type="scientific">Solanum tuberosum</name>
    <name type="common">Potato</name>
    <dbReference type="NCBI Taxonomy" id="4113"/>
    <lineage>
        <taxon>Eukaryota</taxon>
        <taxon>Viridiplantae</taxon>
        <taxon>Streptophyta</taxon>
        <taxon>Embryophyta</taxon>
        <taxon>Tracheophyta</taxon>
        <taxon>Spermatophyta</taxon>
        <taxon>Magnoliopsida</taxon>
        <taxon>eudicotyledons</taxon>
        <taxon>Gunneridae</taxon>
        <taxon>Pentapetalae</taxon>
        <taxon>asterids</taxon>
        <taxon>lamiids</taxon>
        <taxon>Solanales</taxon>
        <taxon>Solanaceae</taxon>
        <taxon>Solanoideae</taxon>
        <taxon>Solaneae</taxon>
        <taxon>Solanum</taxon>
    </lineage>
</organism>
<comment type="caution">
    <text evidence="1">The sequence shown here is derived from an EMBL/GenBank/DDBJ whole genome shotgun (WGS) entry which is preliminary data.</text>
</comment>
<accession>A0ABQ7UEF8</accession>
<dbReference type="Proteomes" id="UP000826656">
    <property type="component" value="Unassembled WGS sequence"/>
</dbReference>
<gene>
    <name evidence="1" type="ORF">KY290_027263</name>
</gene>